<dbReference type="EMBL" id="FTPD01000078">
    <property type="protein sequence ID" value="SIT59768.1"/>
    <property type="molecule type" value="Genomic_DNA"/>
</dbReference>
<keyword evidence="1" id="KW-0472">Membrane</keyword>
<name>A0A1R3VIN1_9HYPH</name>
<evidence type="ECO:0000313" key="2">
    <source>
        <dbReference type="EMBL" id="SIT59768.1"/>
    </source>
</evidence>
<sequence length="64" mass="6995">MEGGSWNYANKEIYLRSALVWVGILAIAILSPFAMRGVWTGLVAIAIILAAGFYSAEWMTGFLL</sequence>
<feature type="transmembrane region" description="Helical" evidence="1">
    <location>
        <begin position="13"/>
        <end position="30"/>
    </location>
</feature>
<dbReference type="Proteomes" id="UP000188388">
    <property type="component" value="Unassembled WGS sequence"/>
</dbReference>
<keyword evidence="1" id="KW-0812">Transmembrane</keyword>
<dbReference type="AlphaFoldDB" id="A0A1R3VIN1"/>
<evidence type="ECO:0008006" key="4">
    <source>
        <dbReference type="Google" id="ProtNLM"/>
    </source>
</evidence>
<evidence type="ECO:0000256" key="1">
    <source>
        <dbReference type="SAM" id="Phobius"/>
    </source>
</evidence>
<proteinExistence type="predicted"/>
<keyword evidence="3" id="KW-1185">Reference proteome</keyword>
<reference evidence="3" key="1">
    <citation type="submission" date="2017-01" db="EMBL/GenBank/DDBJ databases">
        <authorList>
            <person name="Brunel B."/>
        </authorList>
    </citation>
    <scope>NUCLEOTIDE SEQUENCE [LARGE SCALE GENOMIC DNA]</scope>
</reference>
<evidence type="ECO:0000313" key="3">
    <source>
        <dbReference type="Proteomes" id="UP000188388"/>
    </source>
</evidence>
<organism evidence="2 3">
    <name type="scientific">Mesorhizobium prunaredense</name>
    <dbReference type="NCBI Taxonomy" id="1631249"/>
    <lineage>
        <taxon>Bacteria</taxon>
        <taxon>Pseudomonadati</taxon>
        <taxon>Pseudomonadota</taxon>
        <taxon>Alphaproteobacteria</taxon>
        <taxon>Hyphomicrobiales</taxon>
        <taxon>Phyllobacteriaceae</taxon>
        <taxon>Mesorhizobium</taxon>
    </lineage>
</organism>
<protein>
    <recommendedName>
        <fullName evidence="4">Transmembrane protein</fullName>
    </recommendedName>
</protein>
<gene>
    <name evidence="2" type="ORF">BQ8794_80102</name>
</gene>
<accession>A0A1R3VIN1</accession>
<feature type="transmembrane region" description="Helical" evidence="1">
    <location>
        <begin position="37"/>
        <end position="56"/>
    </location>
</feature>
<keyword evidence="1" id="KW-1133">Transmembrane helix</keyword>